<dbReference type="Pfam" id="PF09982">
    <property type="entry name" value="LpxR"/>
    <property type="match status" value="1"/>
</dbReference>
<protein>
    <submittedName>
        <fullName evidence="1">Lipid A deacylase LpxR family protein</fullName>
    </submittedName>
</protein>
<name>A0A3S0XBB1_9PROT</name>
<dbReference type="OrthoDB" id="9776275at2"/>
<dbReference type="InterPro" id="IPR018707">
    <property type="entry name" value="LpxR"/>
</dbReference>
<dbReference type="Proteomes" id="UP000280346">
    <property type="component" value="Unassembled WGS sequence"/>
</dbReference>
<dbReference type="InterPro" id="IPR037107">
    <property type="entry name" value="Put_OMP_sf"/>
</dbReference>
<keyword evidence="2" id="KW-1185">Reference proteome</keyword>
<dbReference type="Gene3D" id="2.40.128.140">
    <property type="entry name" value="Outer membrane protein"/>
    <property type="match status" value="1"/>
</dbReference>
<gene>
    <name evidence="1" type="ORF">EJ913_13010</name>
</gene>
<accession>A0A3S0XBB1</accession>
<dbReference type="EMBL" id="RZIJ01000009">
    <property type="protein sequence ID" value="RUQ70853.1"/>
    <property type="molecule type" value="Genomic_DNA"/>
</dbReference>
<comment type="caution">
    <text evidence="1">The sequence shown here is derived from an EMBL/GenBank/DDBJ whole genome shotgun (WGS) entry which is preliminary data.</text>
</comment>
<reference evidence="1 2" key="1">
    <citation type="submission" date="2018-12" db="EMBL/GenBank/DDBJ databases">
        <authorList>
            <person name="Yang Y."/>
        </authorList>
    </citation>
    <scope>NUCLEOTIDE SEQUENCE [LARGE SCALE GENOMIC DNA]</scope>
    <source>
        <strain evidence="1 2">GSF71</strain>
    </source>
</reference>
<sequence length="309" mass="33858">MAPGRDPDGILSVIIENDLFANGDRHYTNGIQFSYTPPETSVPDWVNGVADAVPLFNQGTKRRITYSLGQKMFTPREIEPRTPDPRDRPYAGFLYANAGLASETATTLDRINLTVGVVGPASLADETQKFVHRLTDSRTPRGWGSQLHNELGVVLSYNRAWRGLYVASPFGLAFDATPDVGVSVGNVYTFGSAGLTLRIGADLPQDYGPPRIAPPFQGTSYFEPDRSFGWYLFASAQGRAVARDIFLDGNTFRDSPSVDKKPLVGDLQLGFAVTVSDVRIAYTHIFRTKEFDGQDKADTYGSLSVSARF</sequence>
<dbReference type="AlphaFoldDB" id="A0A3S0XBB1"/>
<organism evidence="1 2">
    <name type="scientific">Azospirillum doebereinerae</name>
    <dbReference type="NCBI Taxonomy" id="92933"/>
    <lineage>
        <taxon>Bacteria</taxon>
        <taxon>Pseudomonadati</taxon>
        <taxon>Pseudomonadota</taxon>
        <taxon>Alphaproteobacteria</taxon>
        <taxon>Rhodospirillales</taxon>
        <taxon>Azospirillaceae</taxon>
        <taxon>Azospirillum</taxon>
    </lineage>
</organism>
<evidence type="ECO:0000313" key="2">
    <source>
        <dbReference type="Proteomes" id="UP000280346"/>
    </source>
</evidence>
<proteinExistence type="predicted"/>
<evidence type="ECO:0000313" key="1">
    <source>
        <dbReference type="EMBL" id="RUQ70853.1"/>
    </source>
</evidence>